<name>A0A810N828_9ACTN</name>
<gene>
    <name evidence="1" type="ORF">Prubr_64280</name>
</gene>
<organism evidence="1 2">
    <name type="scientific">Polymorphospora rubra</name>
    <dbReference type="NCBI Taxonomy" id="338584"/>
    <lineage>
        <taxon>Bacteria</taxon>
        <taxon>Bacillati</taxon>
        <taxon>Actinomycetota</taxon>
        <taxon>Actinomycetes</taxon>
        <taxon>Micromonosporales</taxon>
        <taxon>Micromonosporaceae</taxon>
        <taxon>Polymorphospora</taxon>
    </lineage>
</organism>
<sequence length="139" mass="15748">MEAPFDQASAEAAEERGDWATAIAVVSGFAECYSRDHYRHHAHLWHMELLVKAGLLHELAELAETDVHARRRLDRFLYEEDRDGELRRRAEHGDKTALYLLVRLLRARGEQRVAQQAVADIGATDTYAIELANQPLADG</sequence>
<keyword evidence="2" id="KW-1185">Reference proteome</keyword>
<dbReference type="KEGG" id="pry:Prubr_64280"/>
<dbReference type="Proteomes" id="UP000680866">
    <property type="component" value="Chromosome"/>
</dbReference>
<accession>A0A810N828</accession>
<reference evidence="1" key="1">
    <citation type="submission" date="2020-08" db="EMBL/GenBank/DDBJ databases">
        <title>Whole genome shotgun sequence of Polymorphospora rubra NBRC 101157.</title>
        <authorList>
            <person name="Komaki H."/>
            <person name="Tamura T."/>
        </authorList>
    </citation>
    <scope>NUCLEOTIDE SEQUENCE</scope>
    <source>
        <strain evidence="1">NBRC 101157</strain>
    </source>
</reference>
<proteinExistence type="predicted"/>
<dbReference type="RefSeq" id="WP_212818673.1">
    <property type="nucleotide sequence ID" value="NZ_AP023359.1"/>
</dbReference>
<evidence type="ECO:0000313" key="1">
    <source>
        <dbReference type="EMBL" id="BCJ69407.1"/>
    </source>
</evidence>
<protein>
    <submittedName>
        <fullName evidence="1">Uncharacterized protein</fullName>
    </submittedName>
</protein>
<dbReference type="AlphaFoldDB" id="A0A810N828"/>
<dbReference type="EMBL" id="AP023359">
    <property type="protein sequence ID" value="BCJ69407.1"/>
    <property type="molecule type" value="Genomic_DNA"/>
</dbReference>
<evidence type="ECO:0000313" key="2">
    <source>
        <dbReference type="Proteomes" id="UP000680866"/>
    </source>
</evidence>